<comment type="subcellular location">
    <subcellularLocation>
        <location evidence="1 6">Nucleus</location>
    </subcellularLocation>
</comment>
<dbReference type="GO" id="GO:0003712">
    <property type="term" value="F:transcription coregulator activity"/>
    <property type="evidence" value="ECO:0007669"/>
    <property type="project" value="InterPro"/>
</dbReference>
<keyword evidence="4 6" id="KW-0804">Transcription</keyword>
<evidence type="ECO:0000256" key="3">
    <source>
        <dbReference type="ARBA" id="ARBA00023015"/>
    </source>
</evidence>
<dbReference type="InterPro" id="IPR038566">
    <property type="entry name" value="Mediator_Med6_sf"/>
</dbReference>
<dbReference type="OMA" id="CNFERPA"/>
<comment type="subunit">
    <text evidence="6">Component of the Mediator complex.</text>
</comment>
<sequence length="204" mass="22186">MALEDLAQVSFVNEDFLRKHGLSTSNVLDYFYTSPFYLRCGGPESINERRRRGLREAATTGIEFVVAGANADAREGLLATSIFVLQRVLRRPGESATPQDAFYVLAGTVYKAPSLVDIFDGALSQSARAASSILKKQLESMRQSKEDEAPQAPDSRLGDGWPAWCNFERPAVPAVWLRGAFADSARRAGVPGGEARETGPSHPP</sequence>
<dbReference type="EMBL" id="LSRX01001718">
    <property type="protein sequence ID" value="OLP77753.1"/>
    <property type="molecule type" value="Genomic_DNA"/>
</dbReference>
<dbReference type="OrthoDB" id="344220at2759"/>
<evidence type="ECO:0000313" key="7">
    <source>
        <dbReference type="EMBL" id="OLP77753.1"/>
    </source>
</evidence>
<dbReference type="GO" id="GO:0006357">
    <property type="term" value="P:regulation of transcription by RNA polymerase II"/>
    <property type="evidence" value="ECO:0007669"/>
    <property type="project" value="InterPro"/>
</dbReference>
<dbReference type="PANTHER" id="PTHR13104">
    <property type="entry name" value="MED-6-RELATED"/>
    <property type="match status" value="1"/>
</dbReference>
<gene>
    <name evidence="6 7" type="primary">MED6</name>
    <name evidence="7" type="ORF">AK812_SmicGene42157</name>
</gene>
<dbReference type="Gene3D" id="3.10.450.580">
    <property type="entry name" value="Mediator complex, subunit Med6"/>
    <property type="match status" value="1"/>
</dbReference>
<keyword evidence="5 6" id="KW-0539">Nucleus</keyword>
<evidence type="ECO:0000256" key="1">
    <source>
        <dbReference type="ARBA" id="ARBA00004123"/>
    </source>
</evidence>
<keyword evidence="8" id="KW-1185">Reference proteome</keyword>
<keyword evidence="3 6" id="KW-0805">Transcription regulation</keyword>
<reference evidence="7 8" key="1">
    <citation type="submission" date="2016-02" db="EMBL/GenBank/DDBJ databases">
        <title>Genome analysis of coral dinoflagellate symbionts highlights evolutionary adaptations to a symbiotic lifestyle.</title>
        <authorList>
            <person name="Aranda M."/>
            <person name="Li Y."/>
            <person name="Liew Y.J."/>
            <person name="Baumgarten S."/>
            <person name="Simakov O."/>
            <person name="Wilson M."/>
            <person name="Piel J."/>
            <person name="Ashoor H."/>
            <person name="Bougouffa S."/>
            <person name="Bajic V.B."/>
            <person name="Ryu T."/>
            <person name="Ravasi T."/>
            <person name="Bayer T."/>
            <person name="Micklem G."/>
            <person name="Kim H."/>
            <person name="Bhak J."/>
            <person name="Lajeunesse T.C."/>
            <person name="Voolstra C.R."/>
        </authorList>
    </citation>
    <scope>NUCLEOTIDE SEQUENCE [LARGE SCALE GENOMIC DNA]</scope>
    <source>
        <strain evidence="7 8">CCMP2467</strain>
    </source>
</reference>
<dbReference type="GO" id="GO:0016592">
    <property type="term" value="C:mediator complex"/>
    <property type="evidence" value="ECO:0007669"/>
    <property type="project" value="InterPro"/>
</dbReference>
<accession>A0A1Q9C4A0</accession>
<evidence type="ECO:0000256" key="4">
    <source>
        <dbReference type="ARBA" id="ARBA00023163"/>
    </source>
</evidence>
<dbReference type="AlphaFoldDB" id="A0A1Q9C4A0"/>
<dbReference type="Pfam" id="PF04934">
    <property type="entry name" value="Med6"/>
    <property type="match status" value="1"/>
</dbReference>
<organism evidence="7 8">
    <name type="scientific">Symbiodinium microadriaticum</name>
    <name type="common">Dinoflagellate</name>
    <name type="synonym">Zooxanthella microadriatica</name>
    <dbReference type="NCBI Taxonomy" id="2951"/>
    <lineage>
        <taxon>Eukaryota</taxon>
        <taxon>Sar</taxon>
        <taxon>Alveolata</taxon>
        <taxon>Dinophyceae</taxon>
        <taxon>Suessiales</taxon>
        <taxon>Symbiodiniaceae</taxon>
        <taxon>Symbiodinium</taxon>
    </lineage>
</organism>
<protein>
    <recommendedName>
        <fullName evidence="6">Mediator of RNA polymerase II transcription subunit 6</fullName>
    </recommendedName>
    <alternativeName>
        <fullName evidence="6">Mediator complex subunit 6</fullName>
    </alternativeName>
</protein>
<comment type="function">
    <text evidence="6">Component of the Mediator complex, a coactivator involved in the regulated transcription of nearly all RNA polymerase II-dependent genes. Mediator functions as a bridge to convey information from gene-specific regulatory proteins to the basal RNA polymerase II transcription machinery. Mediator is recruited to promoters by direct interactions with regulatory proteins and serves as a scaffold for the assembly of a functional preinitiation complex with RNA polymerase II and the general transcription factors.</text>
</comment>
<evidence type="ECO:0000256" key="5">
    <source>
        <dbReference type="ARBA" id="ARBA00023242"/>
    </source>
</evidence>
<dbReference type="Proteomes" id="UP000186817">
    <property type="component" value="Unassembled WGS sequence"/>
</dbReference>
<comment type="caution">
    <text evidence="7">The sequence shown here is derived from an EMBL/GenBank/DDBJ whole genome shotgun (WGS) entry which is preliminary data.</text>
</comment>
<evidence type="ECO:0000256" key="2">
    <source>
        <dbReference type="ARBA" id="ARBA00007526"/>
    </source>
</evidence>
<name>A0A1Q9C4A0_SYMMI</name>
<proteinExistence type="inferred from homology"/>
<comment type="similarity">
    <text evidence="2 6">Belongs to the Mediator complex subunit 6 family.</text>
</comment>
<dbReference type="InterPro" id="IPR007018">
    <property type="entry name" value="Mediator_Med6"/>
</dbReference>
<evidence type="ECO:0000313" key="8">
    <source>
        <dbReference type="Proteomes" id="UP000186817"/>
    </source>
</evidence>
<evidence type="ECO:0000256" key="6">
    <source>
        <dbReference type="RuleBase" id="RU364143"/>
    </source>
</evidence>
<keyword evidence="6" id="KW-0010">Activator</keyword>